<keyword evidence="6" id="KW-1185">Reference proteome</keyword>
<name>A0A7W2AHF6_9BACL</name>
<comment type="caution">
    <text evidence="5">The sequence shown here is derived from an EMBL/GenBank/DDBJ whole genome shotgun (WGS) entry which is preliminary data.</text>
</comment>
<dbReference type="PANTHER" id="PTHR32347">
    <property type="entry name" value="EFFLUX SYSTEM COMPONENT YKNX-RELATED"/>
    <property type="match status" value="1"/>
</dbReference>
<comment type="subcellular location">
    <subcellularLocation>
        <location evidence="1">Cell envelope</location>
    </subcellularLocation>
</comment>
<dbReference type="Pfam" id="PF25917">
    <property type="entry name" value="BSH_RND"/>
    <property type="match status" value="1"/>
</dbReference>
<gene>
    <name evidence="5" type="ORF">H1164_01845</name>
</gene>
<protein>
    <submittedName>
        <fullName evidence="5">Efflux RND transporter periplasmic adaptor subunit</fullName>
    </submittedName>
</protein>
<dbReference type="InterPro" id="IPR050465">
    <property type="entry name" value="UPF0194_transport"/>
</dbReference>
<dbReference type="Pfam" id="PF25990">
    <property type="entry name" value="Beta-barrel_YknX"/>
    <property type="match status" value="1"/>
</dbReference>
<dbReference type="PANTHER" id="PTHR32347:SF23">
    <property type="entry name" value="BLL5650 PROTEIN"/>
    <property type="match status" value="1"/>
</dbReference>
<evidence type="ECO:0000313" key="5">
    <source>
        <dbReference type="EMBL" id="MBA4541649.1"/>
    </source>
</evidence>
<dbReference type="Gene3D" id="2.40.50.100">
    <property type="match status" value="1"/>
</dbReference>
<dbReference type="Gene3D" id="2.40.30.170">
    <property type="match status" value="1"/>
</dbReference>
<dbReference type="OrthoDB" id="9811754at2"/>
<feature type="domain" description="YknX-like beta-barrel" evidence="4">
    <location>
        <begin position="142"/>
        <end position="230"/>
    </location>
</feature>
<evidence type="ECO:0000256" key="2">
    <source>
        <dbReference type="ARBA" id="ARBA00023054"/>
    </source>
</evidence>
<proteinExistence type="predicted"/>
<dbReference type="GO" id="GO:0030313">
    <property type="term" value="C:cell envelope"/>
    <property type="evidence" value="ECO:0007669"/>
    <property type="project" value="UniProtKB-SubCell"/>
</dbReference>
<accession>A0A7W2AHF6</accession>
<evidence type="ECO:0000313" key="6">
    <source>
        <dbReference type="Proteomes" id="UP000530514"/>
    </source>
</evidence>
<dbReference type="RefSeq" id="WP_052154202.1">
    <property type="nucleotide sequence ID" value="NZ_JACEIP010000002.1"/>
</dbReference>
<dbReference type="SUPFAM" id="SSF111369">
    <property type="entry name" value="HlyD-like secretion proteins"/>
    <property type="match status" value="1"/>
</dbReference>
<evidence type="ECO:0000259" key="4">
    <source>
        <dbReference type="Pfam" id="PF25990"/>
    </source>
</evidence>
<evidence type="ECO:0000256" key="1">
    <source>
        <dbReference type="ARBA" id="ARBA00004196"/>
    </source>
</evidence>
<dbReference type="InterPro" id="IPR058625">
    <property type="entry name" value="MdtA-like_BSH"/>
</dbReference>
<dbReference type="Proteomes" id="UP000530514">
    <property type="component" value="Unassembled WGS sequence"/>
</dbReference>
<keyword evidence="2" id="KW-0175">Coiled coil</keyword>
<dbReference type="InterPro" id="IPR058636">
    <property type="entry name" value="Beta-barrel_YknX"/>
</dbReference>
<dbReference type="EMBL" id="JACEIP010000002">
    <property type="protein sequence ID" value="MBA4541649.1"/>
    <property type="molecule type" value="Genomic_DNA"/>
</dbReference>
<reference evidence="5 6" key="1">
    <citation type="submission" date="2020-07" db="EMBL/GenBank/DDBJ databases">
        <authorList>
            <person name="Feng H."/>
        </authorList>
    </citation>
    <scope>NUCLEOTIDE SEQUENCE [LARGE SCALE GENOMIC DNA]</scope>
    <source>
        <strain evidence="6">s-11</strain>
    </source>
</reference>
<organism evidence="5 6">
    <name type="scientific">Thermoactinomyces daqus</name>
    <dbReference type="NCBI Taxonomy" id="1329516"/>
    <lineage>
        <taxon>Bacteria</taxon>
        <taxon>Bacillati</taxon>
        <taxon>Bacillota</taxon>
        <taxon>Bacilli</taxon>
        <taxon>Bacillales</taxon>
        <taxon>Thermoactinomycetaceae</taxon>
        <taxon>Thermoactinomyces</taxon>
    </lineage>
</organism>
<sequence length="232" mass="24639">MKRIAISIIVIVFLVAAVGAGAYYWYQNSLYVSTDNAQVQADLTTVYAKQTGRITDWKLSSGDKVSADQLLGDEQMAIDSTSSADAVKLSGLDQAKMAEQPAVDKITSPINGVILQTDVVPGEVVAQGQPLAMIADLSNAYITAYIDEQEINDVSKGKDVDISLDSYPGDSFHGKVVEIGNSAGNVLQASSALTAKTTDSPEVQRVPVKISIDDLNGKYIALGMNASVQIHK</sequence>
<evidence type="ECO:0000259" key="3">
    <source>
        <dbReference type="Pfam" id="PF25917"/>
    </source>
</evidence>
<dbReference type="AlphaFoldDB" id="A0A7W2AHF6"/>
<feature type="domain" description="Multidrug resistance protein MdtA-like barrel-sandwich hybrid" evidence="3">
    <location>
        <begin position="45"/>
        <end position="135"/>
    </location>
</feature>
<dbReference type="GO" id="GO:0055085">
    <property type="term" value="P:transmembrane transport"/>
    <property type="evidence" value="ECO:0007669"/>
    <property type="project" value="InterPro"/>
</dbReference>